<dbReference type="PANTHER" id="PTHR32089:SF112">
    <property type="entry name" value="LYSOZYME-LIKE PROTEIN-RELATED"/>
    <property type="match status" value="1"/>
</dbReference>
<gene>
    <name evidence="4" type="ORF">Q4T40_13665</name>
</gene>
<comment type="caution">
    <text evidence="4">The sequence shown here is derived from an EMBL/GenBank/DDBJ whole genome shotgun (WGS) entry which is preliminary data.</text>
</comment>
<dbReference type="SUPFAM" id="SSF103190">
    <property type="entry name" value="Sensory domain-like"/>
    <property type="match status" value="1"/>
</dbReference>
<name>A0ABU3P129_9FIRM</name>
<dbReference type="Proteomes" id="UP001254848">
    <property type="component" value="Unassembled WGS sequence"/>
</dbReference>
<evidence type="ECO:0000313" key="5">
    <source>
        <dbReference type="Proteomes" id="UP001254848"/>
    </source>
</evidence>
<keyword evidence="1 2" id="KW-0807">Transducer</keyword>
<dbReference type="SMART" id="SM00283">
    <property type="entry name" value="MA"/>
    <property type="match status" value="1"/>
</dbReference>
<dbReference type="Pfam" id="PF00015">
    <property type="entry name" value="MCPsignal"/>
    <property type="match status" value="1"/>
</dbReference>
<reference evidence="4 5" key="1">
    <citation type="submission" date="2023-07" db="EMBL/GenBank/DDBJ databases">
        <title>The novel representative of Negativicutes class, Anaeroselena agilis gen. nov. sp. nov.</title>
        <authorList>
            <person name="Prokofeva M.I."/>
            <person name="Elcheninov A.G."/>
            <person name="Klyukina A."/>
            <person name="Kublanov I.V."/>
            <person name="Frolov E.N."/>
            <person name="Podosokorskaya O.A."/>
        </authorList>
    </citation>
    <scope>NUCLEOTIDE SEQUENCE [LARGE SCALE GENOMIC DNA]</scope>
    <source>
        <strain evidence="4 5">4137-cl</strain>
    </source>
</reference>
<evidence type="ECO:0000256" key="2">
    <source>
        <dbReference type="PROSITE-ProRule" id="PRU00284"/>
    </source>
</evidence>
<accession>A0ABU3P129</accession>
<protein>
    <submittedName>
        <fullName evidence="4">Methyl-accepting chemotaxis protein</fullName>
    </submittedName>
</protein>
<dbReference type="SUPFAM" id="SSF58104">
    <property type="entry name" value="Methyl-accepting chemotaxis protein (MCP) signaling domain"/>
    <property type="match status" value="1"/>
</dbReference>
<dbReference type="EMBL" id="JAUOZS010000001">
    <property type="protein sequence ID" value="MDT8902297.1"/>
    <property type="molecule type" value="Genomic_DNA"/>
</dbReference>
<sequence length="280" mass="29911">MENGQEILQHYVHAMATLNDRQVTDVGVCICDLDKVLFYRPARTLDLKVSAGDAIKPGSALYRAIQEKGRVVVVQSDASLYGVPYVGVGSPILDDRNEVIGAITISESTHRYDVLKQASTHLGQNIEAIAGTAEEISAQTEEIAAASRTLTQTLINSQNRAKDTDKVLGLIKAVAGQTNLLGLNAAIEAARVGDQGRGFGVVAEEIRKLATSTAESVKNIEEIIRSIQEDSADTRRQMGQIDDMISQITAAVTQVAEAAQHLSGMAGNLNDLADGLVETK</sequence>
<keyword evidence="5" id="KW-1185">Reference proteome</keyword>
<dbReference type="InterPro" id="IPR029151">
    <property type="entry name" value="Sensor-like_sf"/>
</dbReference>
<proteinExistence type="predicted"/>
<dbReference type="InterPro" id="IPR004089">
    <property type="entry name" value="MCPsignal_dom"/>
</dbReference>
<dbReference type="Gene3D" id="1.10.287.950">
    <property type="entry name" value="Methyl-accepting chemotaxis protein"/>
    <property type="match status" value="1"/>
</dbReference>
<dbReference type="PANTHER" id="PTHR32089">
    <property type="entry name" value="METHYL-ACCEPTING CHEMOTAXIS PROTEIN MCPB"/>
    <property type="match status" value="1"/>
</dbReference>
<evidence type="ECO:0000259" key="3">
    <source>
        <dbReference type="PROSITE" id="PS50111"/>
    </source>
</evidence>
<organism evidence="4 5">
    <name type="scientific">Anaeroselena agilis</name>
    <dbReference type="NCBI Taxonomy" id="3063788"/>
    <lineage>
        <taxon>Bacteria</taxon>
        <taxon>Bacillati</taxon>
        <taxon>Bacillota</taxon>
        <taxon>Negativicutes</taxon>
        <taxon>Acetonemataceae</taxon>
        <taxon>Anaeroselena</taxon>
    </lineage>
</organism>
<feature type="domain" description="Methyl-accepting transducer" evidence="3">
    <location>
        <begin position="102"/>
        <end position="280"/>
    </location>
</feature>
<evidence type="ECO:0000313" key="4">
    <source>
        <dbReference type="EMBL" id="MDT8902297.1"/>
    </source>
</evidence>
<evidence type="ECO:0000256" key="1">
    <source>
        <dbReference type="ARBA" id="ARBA00023224"/>
    </source>
</evidence>
<dbReference type="RefSeq" id="WP_413780782.1">
    <property type="nucleotide sequence ID" value="NZ_JAUOZS010000001.1"/>
</dbReference>
<dbReference type="PROSITE" id="PS50111">
    <property type="entry name" value="CHEMOTAXIS_TRANSDUC_2"/>
    <property type="match status" value="1"/>
</dbReference>